<evidence type="ECO:0000259" key="3">
    <source>
        <dbReference type="Pfam" id="PF24883"/>
    </source>
</evidence>
<evidence type="ECO:0000259" key="4">
    <source>
        <dbReference type="Pfam" id="PF25053"/>
    </source>
</evidence>
<dbReference type="RefSeq" id="XP_066667662.1">
    <property type="nucleotide sequence ID" value="XM_066812320.1"/>
</dbReference>
<evidence type="ECO:0000256" key="1">
    <source>
        <dbReference type="ARBA" id="ARBA00022737"/>
    </source>
</evidence>
<dbReference type="PANTHER" id="PTHR10039">
    <property type="entry name" value="AMELOGENIN"/>
    <property type="match status" value="1"/>
</dbReference>
<dbReference type="Gene3D" id="3.40.50.300">
    <property type="entry name" value="P-loop containing nucleotide triphosphate hydrolases"/>
    <property type="match status" value="1"/>
</dbReference>
<accession>A0ABR1W9T9</accession>
<feature type="domain" description="DUF7791" evidence="4">
    <location>
        <begin position="569"/>
        <end position="662"/>
    </location>
</feature>
<comment type="caution">
    <text evidence="5">The sequence shown here is derived from an EMBL/GenBank/DDBJ whole genome shotgun (WGS) entry which is preliminary data.</text>
</comment>
<keyword evidence="1" id="KW-0677">Repeat</keyword>
<evidence type="ECO:0000313" key="6">
    <source>
        <dbReference type="Proteomes" id="UP001433268"/>
    </source>
</evidence>
<dbReference type="PANTHER" id="PTHR10039:SF5">
    <property type="entry name" value="NACHT DOMAIN-CONTAINING PROTEIN"/>
    <property type="match status" value="1"/>
</dbReference>
<dbReference type="EMBL" id="JAQQWN010000006">
    <property type="protein sequence ID" value="KAK8080187.1"/>
    <property type="molecule type" value="Genomic_DNA"/>
</dbReference>
<feature type="domain" description="Nephrocystin 3-like N-terminal" evidence="3">
    <location>
        <begin position="255"/>
        <end position="437"/>
    </location>
</feature>
<dbReference type="SUPFAM" id="SSF52540">
    <property type="entry name" value="P-loop containing nucleoside triphosphate hydrolases"/>
    <property type="match status" value="1"/>
</dbReference>
<proteinExistence type="predicted"/>
<evidence type="ECO:0000256" key="2">
    <source>
        <dbReference type="SAM" id="MobiDB-lite"/>
    </source>
</evidence>
<evidence type="ECO:0000313" key="5">
    <source>
        <dbReference type="EMBL" id="KAK8080187.1"/>
    </source>
</evidence>
<dbReference type="GeneID" id="92045380"/>
<dbReference type="Pfam" id="PF25053">
    <property type="entry name" value="DUF7791"/>
    <property type="match status" value="1"/>
</dbReference>
<dbReference type="InterPro" id="IPR027417">
    <property type="entry name" value="P-loop_NTPase"/>
</dbReference>
<sequence length="884" mass="100465">MEPLAVLGVAGNILQFLDFSQKLCHSFFEIWNSSHGITKANADTQSRMNTFIESADIVVADLQTYIKSLSCDRGNEADRMLHTTLDKCLKLANDLVTRVQTLALPRGAGKWKAARAVVKSLWKEKELLSLQQSLSTYRKDLEWFVLLSIRSSQVLSDSRQRDQFADLQSTVVSRLTDEIRTQFSQLPKWETVDASESVRGPGASRESSETTDETATMARSLASQLAEADRKILSSLEYLVMRDRESAISDAEAETFDWIFEDPATSNKPWDNFKQWLSSDTVPHLYWVNGKAGSGKSTLMKHLFHHLMTREALAVWADQSKLLMAGFFFSYSGSELQKSLEGLLRAMLFACLSENRELIPLAFPDLPQIGADLDSKYWSLERLEAATMRLISQVTLPVKFCFFVDGLDEYAGDHTHIVRFIKQVADYPNVKVCISSRPLLAFEKALENTSKLILQYLTITDMEKFVERHLGAHPRMDELEEQEPGLKRGLSLEISNKASGVFLWVTLVMGSLIEGFENYDDAPDLRRRLDDLPEGLESLYWHMVERVKPKWYLEEGFRLLLLTRAAGGSVHVLTLCFAEMEEDAMGVDTLSNSPSYQKQEELCRNMMGRMKSRCMGLLEVNPEDGCATFLHKSMMDFLETDEAIHAAARHIGPGYVPETRLMLGILRLLKTFITRLNGVSADDDEPMNLDDARLQRSHFFQSVLVVVHLFMELARRAERVTDTDNSDLVDELDSVTTKLWNRVAFRSKGERDGTIHWSQAREDPERSEGTYTVRSSLPTQTRIIPGPSAFVYFTYQQGLRLYPAAKGLLKRRRRRYTPIHNWAEFPGTPFASTCRLQAAEEIIGVHTDPGSYIRENDKPRFGRYYKDDEIGDHNFFVGSGSTWA</sequence>
<reference evidence="5 6" key="1">
    <citation type="submission" date="2023-01" db="EMBL/GenBank/DDBJ databases">
        <title>Analysis of 21 Apiospora genomes using comparative genomics revels a genus with tremendous synthesis potential of carbohydrate active enzymes and secondary metabolites.</title>
        <authorList>
            <person name="Sorensen T."/>
        </authorList>
    </citation>
    <scope>NUCLEOTIDE SEQUENCE [LARGE SCALE GENOMIC DNA]</scope>
    <source>
        <strain evidence="5 6">CBS 114990</strain>
    </source>
</reference>
<gene>
    <name evidence="5" type="ORF">PG997_008005</name>
</gene>
<keyword evidence="6" id="KW-1185">Reference proteome</keyword>
<dbReference type="InterPro" id="IPR056693">
    <property type="entry name" value="DUF7791"/>
</dbReference>
<dbReference type="Proteomes" id="UP001433268">
    <property type="component" value="Unassembled WGS sequence"/>
</dbReference>
<name>A0ABR1W9T9_9PEZI</name>
<dbReference type="InterPro" id="IPR056884">
    <property type="entry name" value="NPHP3-like_N"/>
</dbReference>
<feature type="region of interest" description="Disordered" evidence="2">
    <location>
        <begin position="192"/>
        <end position="215"/>
    </location>
</feature>
<protein>
    <recommendedName>
        <fullName evidence="7">NACHT domain-containing protein</fullName>
    </recommendedName>
</protein>
<dbReference type="Pfam" id="PF24883">
    <property type="entry name" value="NPHP3_N"/>
    <property type="match status" value="1"/>
</dbReference>
<evidence type="ECO:0008006" key="7">
    <source>
        <dbReference type="Google" id="ProtNLM"/>
    </source>
</evidence>
<organism evidence="5 6">
    <name type="scientific">Apiospora hydei</name>
    <dbReference type="NCBI Taxonomy" id="1337664"/>
    <lineage>
        <taxon>Eukaryota</taxon>
        <taxon>Fungi</taxon>
        <taxon>Dikarya</taxon>
        <taxon>Ascomycota</taxon>
        <taxon>Pezizomycotina</taxon>
        <taxon>Sordariomycetes</taxon>
        <taxon>Xylariomycetidae</taxon>
        <taxon>Amphisphaeriales</taxon>
        <taxon>Apiosporaceae</taxon>
        <taxon>Apiospora</taxon>
    </lineage>
</organism>